<evidence type="ECO:0000256" key="3">
    <source>
        <dbReference type="ARBA" id="ARBA00022989"/>
    </source>
</evidence>
<feature type="transmembrane region" description="Helical" evidence="6">
    <location>
        <begin position="184"/>
        <end position="205"/>
    </location>
</feature>
<dbReference type="PANTHER" id="PTHR43731">
    <property type="entry name" value="RHOMBOID PROTEASE"/>
    <property type="match status" value="1"/>
</dbReference>
<dbReference type="AlphaFoldDB" id="A0A6B8WFG9"/>
<evidence type="ECO:0000313" key="8">
    <source>
        <dbReference type="EMBL" id="QGU05418.1"/>
    </source>
</evidence>
<name>A0A6B8WFG9_9CORY</name>
<dbReference type="GO" id="GO:0016020">
    <property type="term" value="C:membrane"/>
    <property type="evidence" value="ECO:0007669"/>
    <property type="project" value="UniProtKB-SubCell"/>
</dbReference>
<dbReference type="GO" id="GO:0004252">
    <property type="term" value="F:serine-type endopeptidase activity"/>
    <property type="evidence" value="ECO:0007669"/>
    <property type="project" value="InterPro"/>
</dbReference>
<gene>
    <name evidence="8" type="ORF">CETAM_10875</name>
</gene>
<feature type="compositionally biased region" description="Pro residues" evidence="5">
    <location>
        <begin position="1"/>
        <end position="12"/>
    </location>
</feature>
<comment type="subcellular location">
    <subcellularLocation>
        <location evidence="1">Membrane</location>
        <topology evidence="1">Multi-pass membrane protein</topology>
    </subcellularLocation>
</comment>
<evidence type="ECO:0000256" key="5">
    <source>
        <dbReference type="SAM" id="MobiDB-lite"/>
    </source>
</evidence>
<dbReference type="EMBL" id="CP046453">
    <property type="protein sequence ID" value="QGU05418.1"/>
    <property type="molecule type" value="Genomic_DNA"/>
</dbReference>
<accession>A0A6B8WFG9</accession>
<keyword evidence="2 6" id="KW-0812">Transmembrane</keyword>
<dbReference type="PANTHER" id="PTHR43731:SF9">
    <property type="entry name" value="SLR1461 PROTEIN"/>
    <property type="match status" value="1"/>
</dbReference>
<evidence type="ECO:0000256" key="6">
    <source>
        <dbReference type="SAM" id="Phobius"/>
    </source>
</evidence>
<dbReference type="InterPro" id="IPR022764">
    <property type="entry name" value="Peptidase_S54_rhomboid_dom"/>
</dbReference>
<dbReference type="RefSeq" id="WP_156228868.1">
    <property type="nucleotide sequence ID" value="NZ_CP046453.1"/>
</dbReference>
<dbReference type="Pfam" id="PF01694">
    <property type="entry name" value="Rhomboid"/>
    <property type="match status" value="1"/>
</dbReference>
<organism evidence="8 9">
    <name type="scientific">Corynebacterium comes</name>
    <dbReference type="NCBI Taxonomy" id="2675218"/>
    <lineage>
        <taxon>Bacteria</taxon>
        <taxon>Bacillati</taxon>
        <taxon>Actinomycetota</taxon>
        <taxon>Actinomycetes</taxon>
        <taxon>Mycobacteriales</taxon>
        <taxon>Corynebacteriaceae</taxon>
        <taxon>Corynebacterium</taxon>
    </lineage>
</organism>
<feature type="transmembrane region" description="Helical" evidence="6">
    <location>
        <begin position="32"/>
        <end position="62"/>
    </location>
</feature>
<feature type="domain" description="Peptidase S54 rhomboid" evidence="7">
    <location>
        <begin position="69"/>
        <end position="203"/>
    </location>
</feature>
<reference evidence="8 9" key="1">
    <citation type="journal article" date="2021" name="Int. J. Syst. Evol. Microbiol.">
        <title>Classification of three corynebacterial strains isolated from a small paddock in North Rhine-Westphalia: proposal of &lt;i&gt;Corynebacterium kalinowskii&lt;/i&gt; sp. nov., &lt;i&gt;Corynebacterium comes&lt;/i&gt; sp. nov. and &lt;i&gt;Corynebacterium occultum&lt;/i&gt; sp. nov.</title>
        <authorList>
            <person name="Schaffert L."/>
            <person name="Ruwe M."/>
            <person name="Milse J."/>
            <person name="Hanuschka K."/>
            <person name="Ortseifen V."/>
            <person name="Droste J."/>
            <person name="Brandt D."/>
            <person name="Schl L."/>
            <person name="Kutter Y."/>
            <person name="Vinke S."/>
            <person name="Vieh P."/>
            <person name="Jacob L."/>
            <person name="L N.C."/>
            <person name="Schulte-Berndt E."/>
            <person name="Hain C."/>
            <person name="Linder M."/>
            <person name="Schmidt P."/>
            <person name="Wollenschl L."/>
            <person name="Luttermann T."/>
            <person name="Thieme E."/>
            <person name="Hassa J."/>
            <person name="Haak M."/>
            <person name="Wittchen M."/>
            <person name="Mentz A."/>
            <person name="Persicke M."/>
            <person name="Busche T."/>
            <person name="R C."/>
        </authorList>
    </citation>
    <scope>NUCLEOTIDE SEQUENCE [LARGE SCALE GENOMIC DNA]</scope>
    <source>
        <strain evidence="8 9">2019</strain>
    </source>
</reference>
<feature type="transmembrane region" description="Helical" evidence="6">
    <location>
        <begin position="160"/>
        <end position="178"/>
    </location>
</feature>
<sequence>MSQPLAYPPAPRPSGTVQTTARRSRSAIRSGLMFATGYVVVIWAVHLVNVLIFGGDLVFLGVNPLDVSSIWHIVTAPLLHANLEHLISNTIPGAIFSFLIGMSRARVWWEVTAFVVVVGGVGVWLLGGVGTNHIGASGLVYGWLAYLLVRGVFNRHFLQMALGLALGIAYSGLVWGLLPGVPGVSWQAHLFGAVGGVAAGMFITSDDPAALREKRRQRALKRGGDRTYRGLR</sequence>
<protein>
    <submittedName>
        <fullName evidence="8">Rhomboid family protein</fullName>
    </submittedName>
</protein>
<evidence type="ECO:0000256" key="2">
    <source>
        <dbReference type="ARBA" id="ARBA00022692"/>
    </source>
</evidence>
<feature type="transmembrane region" description="Helical" evidence="6">
    <location>
        <begin position="133"/>
        <end position="153"/>
    </location>
</feature>
<dbReference type="KEGG" id="ccoe:CETAM_10875"/>
<evidence type="ECO:0000256" key="1">
    <source>
        <dbReference type="ARBA" id="ARBA00004141"/>
    </source>
</evidence>
<evidence type="ECO:0000313" key="9">
    <source>
        <dbReference type="Proteomes" id="UP000425178"/>
    </source>
</evidence>
<feature type="region of interest" description="Disordered" evidence="5">
    <location>
        <begin position="1"/>
        <end position="20"/>
    </location>
</feature>
<proteinExistence type="predicted"/>
<evidence type="ECO:0000259" key="7">
    <source>
        <dbReference type="Pfam" id="PF01694"/>
    </source>
</evidence>
<dbReference type="Gene3D" id="1.20.1540.10">
    <property type="entry name" value="Rhomboid-like"/>
    <property type="match status" value="1"/>
</dbReference>
<feature type="transmembrane region" description="Helical" evidence="6">
    <location>
        <begin position="107"/>
        <end position="127"/>
    </location>
</feature>
<keyword evidence="3 6" id="KW-1133">Transmembrane helix</keyword>
<dbReference type="Proteomes" id="UP000425178">
    <property type="component" value="Chromosome"/>
</dbReference>
<keyword evidence="4 6" id="KW-0472">Membrane</keyword>
<dbReference type="SUPFAM" id="SSF144091">
    <property type="entry name" value="Rhomboid-like"/>
    <property type="match status" value="1"/>
</dbReference>
<evidence type="ECO:0000256" key="4">
    <source>
        <dbReference type="ARBA" id="ARBA00023136"/>
    </source>
</evidence>
<dbReference type="InterPro" id="IPR035952">
    <property type="entry name" value="Rhomboid-like_sf"/>
</dbReference>
<feature type="transmembrane region" description="Helical" evidence="6">
    <location>
        <begin position="82"/>
        <end position="100"/>
    </location>
</feature>
<dbReference type="InterPro" id="IPR050925">
    <property type="entry name" value="Rhomboid_protease_S54"/>
</dbReference>
<keyword evidence="9" id="KW-1185">Reference proteome</keyword>